<dbReference type="Proteomes" id="UP001235939">
    <property type="component" value="Chromosome 05"/>
</dbReference>
<dbReference type="Pfam" id="PF07530">
    <property type="entry name" value="PRE_C2HC"/>
    <property type="match status" value="1"/>
</dbReference>
<dbReference type="Pfam" id="PF25597">
    <property type="entry name" value="SH3_retrovirus"/>
    <property type="match status" value="1"/>
</dbReference>
<feature type="domain" description="Integrase catalytic" evidence="7">
    <location>
        <begin position="3139"/>
        <end position="3305"/>
    </location>
</feature>
<dbReference type="SUPFAM" id="SSF56219">
    <property type="entry name" value="DNase I-like"/>
    <property type="match status" value="1"/>
</dbReference>
<dbReference type="InterPro" id="IPR002156">
    <property type="entry name" value="RNaseH_domain"/>
</dbReference>
<feature type="domain" description="CCHC-type" evidence="4">
    <location>
        <begin position="2856"/>
        <end position="2869"/>
    </location>
</feature>
<proteinExistence type="predicted"/>
<keyword evidence="9" id="KW-1185">Reference proteome</keyword>
<keyword evidence="2" id="KW-0863">Zinc-finger</keyword>
<feature type="compositionally biased region" description="Polar residues" evidence="3">
    <location>
        <begin position="2221"/>
        <end position="2253"/>
    </location>
</feature>
<dbReference type="Pfam" id="PF00665">
    <property type="entry name" value="rve"/>
    <property type="match status" value="1"/>
</dbReference>
<dbReference type="Gene3D" id="3.60.10.10">
    <property type="entry name" value="Endonuclease/exonuclease/phosphatase"/>
    <property type="match status" value="1"/>
</dbReference>
<dbReference type="InterPro" id="IPR006579">
    <property type="entry name" value="Pre_C2HC_dom"/>
</dbReference>
<feature type="region of interest" description="Disordered" evidence="3">
    <location>
        <begin position="3410"/>
        <end position="3433"/>
    </location>
</feature>
<feature type="non-terminal residue" evidence="8">
    <location>
        <position position="1"/>
    </location>
</feature>
<feature type="compositionally biased region" description="Basic and acidic residues" evidence="3">
    <location>
        <begin position="2184"/>
        <end position="2194"/>
    </location>
</feature>
<organism evidence="8 9">
    <name type="scientific">Cordylochernes scorpioides</name>
    <dbReference type="NCBI Taxonomy" id="51811"/>
    <lineage>
        <taxon>Eukaryota</taxon>
        <taxon>Metazoa</taxon>
        <taxon>Ecdysozoa</taxon>
        <taxon>Arthropoda</taxon>
        <taxon>Chelicerata</taxon>
        <taxon>Arachnida</taxon>
        <taxon>Pseudoscorpiones</taxon>
        <taxon>Cheliferoidea</taxon>
        <taxon>Chernetidae</taxon>
        <taxon>Cordylochernes</taxon>
    </lineage>
</organism>
<dbReference type="InterPro" id="IPR001878">
    <property type="entry name" value="Znf_CCHC"/>
</dbReference>
<reference evidence="8 9" key="1">
    <citation type="submission" date="2022-01" db="EMBL/GenBank/DDBJ databases">
        <title>A chromosomal length assembly of Cordylochernes scorpioides.</title>
        <authorList>
            <person name="Zeh D."/>
            <person name="Zeh J."/>
        </authorList>
    </citation>
    <scope>NUCLEOTIDE SEQUENCE [LARGE SCALE GENOMIC DNA]</scope>
    <source>
        <strain evidence="8">IN4F17</strain>
        <tissue evidence="8">Whole Body</tissue>
    </source>
</reference>
<dbReference type="CDD" id="cd09276">
    <property type="entry name" value="Rnase_HI_RT_non_LTR"/>
    <property type="match status" value="1"/>
</dbReference>
<dbReference type="InterPro" id="IPR005135">
    <property type="entry name" value="Endo/exonuclease/phosphatase"/>
</dbReference>
<dbReference type="SUPFAM" id="SSF56672">
    <property type="entry name" value="DNA/RNA polymerases"/>
    <property type="match status" value="4"/>
</dbReference>
<keyword evidence="2" id="KW-0862">Zinc</keyword>
<feature type="region of interest" description="Disordered" evidence="3">
    <location>
        <begin position="2870"/>
        <end position="2939"/>
    </location>
</feature>
<dbReference type="InterPro" id="IPR013103">
    <property type="entry name" value="RVT_2"/>
</dbReference>
<dbReference type="InterPro" id="IPR001584">
    <property type="entry name" value="Integrase_cat-core"/>
</dbReference>
<evidence type="ECO:0000259" key="6">
    <source>
        <dbReference type="PROSITE" id="PS50879"/>
    </source>
</evidence>
<keyword evidence="2" id="KW-0479">Metal-binding</keyword>
<dbReference type="SMART" id="SM00343">
    <property type="entry name" value="ZnF_C2HC"/>
    <property type="match status" value="4"/>
</dbReference>
<accession>A0ABY6KH16</accession>
<dbReference type="EMBL" id="CP092867">
    <property type="protein sequence ID" value="UYV67749.1"/>
    <property type="molecule type" value="Genomic_DNA"/>
</dbReference>
<dbReference type="CDD" id="cd01650">
    <property type="entry name" value="RT_nLTR_like"/>
    <property type="match status" value="2"/>
</dbReference>
<keyword evidence="1" id="KW-0378">Hydrolase</keyword>
<dbReference type="SUPFAM" id="SSF53098">
    <property type="entry name" value="Ribonuclease H-like"/>
    <property type="match status" value="2"/>
</dbReference>
<feature type="compositionally biased region" description="Low complexity" evidence="3">
    <location>
        <begin position="2156"/>
        <end position="2172"/>
    </location>
</feature>
<dbReference type="InterPro" id="IPR000477">
    <property type="entry name" value="RT_dom"/>
</dbReference>
<dbReference type="Gene3D" id="4.10.60.10">
    <property type="entry name" value="Zinc finger, CCHC-type"/>
    <property type="match status" value="1"/>
</dbReference>
<dbReference type="Pfam" id="PF14529">
    <property type="entry name" value="Exo_endo_phos_2"/>
    <property type="match status" value="1"/>
</dbReference>
<evidence type="ECO:0000256" key="2">
    <source>
        <dbReference type="PROSITE-ProRule" id="PRU00047"/>
    </source>
</evidence>
<evidence type="ECO:0000256" key="1">
    <source>
        <dbReference type="ARBA" id="ARBA00022750"/>
    </source>
</evidence>
<feature type="region of interest" description="Disordered" evidence="3">
    <location>
        <begin position="42"/>
        <end position="110"/>
    </location>
</feature>
<dbReference type="InterPro" id="IPR036691">
    <property type="entry name" value="Endo/exonu/phosph_ase_sf"/>
</dbReference>
<feature type="compositionally biased region" description="Basic and acidic residues" evidence="3">
    <location>
        <begin position="2209"/>
        <end position="2220"/>
    </location>
</feature>
<keyword evidence="1" id="KW-0645">Protease</keyword>
<dbReference type="PANTHER" id="PTHR19446">
    <property type="entry name" value="REVERSE TRANSCRIPTASES"/>
    <property type="match status" value="1"/>
</dbReference>
<evidence type="ECO:0000259" key="4">
    <source>
        <dbReference type="PROSITE" id="PS50158"/>
    </source>
</evidence>
<protein>
    <submittedName>
        <fullName evidence="8">Uncharacterized protein</fullName>
    </submittedName>
</protein>
<dbReference type="InterPro" id="IPR057670">
    <property type="entry name" value="SH3_retrovirus"/>
</dbReference>
<dbReference type="Pfam" id="PF07727">
    <property type="entry name" value="RVT_2"/>
    <property type="match status" value="1"/>
</dbReference>
<feature type="domain" description="Reverse transcriptase" evidence="5">
    <location>
        <begin position="2356"/>
        <end position="2625"/>
    </location>
</feature>
<dbReference type="PROSITE" id="PS50878">
    <property type="entry name" value="RT_POL"/>
    <property type="match status" value="3"/>
</dbReference>
<dbReference type="PROSITE" id="PS50158">
    <property type="entry name" value="ZF_CCHC"/>
    <property type="match status" value="1"/>
</dbReference>
<dbReference type="Pfam" id="PF13976">
    <property type="entry name" value="gag_pre-integrs"/>
    <property type="match status" value="1"/>
</dbReference>
<feature type="domain" description="RNase H type-1" evidence="6">
    <location>
        <begin position="1681"/>
        <end position="1807"/>
    </location>
</feature>
<feature type="compositionally biased region" description="Polar residues" evidence="3">
    <location>
        <begin position="77"/>
        <end position="90"/>
    </location>
</feature>
<evidence type="ECO:0000313" key="9">
    <source>
        <dbReference type="Proteomes" id="UP001235939"/>
    </source>
</evidence>
<feature type="domain" description="Reverse transcriptase" evidence="5">
    <location>
        <begin position="385"/>
        <end position="636"/>
    </location>
</feature>
<dbReference type="Pfam" id="PF00078">
    <property type="entry name" value="RVT_1"/>
    <property type="match status" value="3"/>
</dbReference>
<dbReference type="Pfam" id="PF00075">
    <property type="entry name" value="RNase_H"/>
    <property type="match status" value="1"/>
</dbReference>
<dbReference type="InterPro" id="IPR054722">
    <property type="entry name" value="PolX-like_BBD"/>
</dbReference>
<sequence length="3990" mass="453777">MPPIVIKSTIGPTGEKLCIIEASLITKILDKCGIEYKLEETVQSKKRTRGSQSDDSRSPTRSERNLKTPRMDIDEQSPATGISQQMNTAHPPQDDEENNDNDGPWTTVTNVKKPRIPPVIAENVADWKLLCQELKGLCTEPFQVTISGKKHVIKSKNIGDFKKIREYVQKNNGGYSYRLHEEKPLKVVLKGVTTAFKEEDVVTELVSMGFTENPSTKALIKEKNKARKRWQATWDPAHRAIYLNLQGKVNKALKSDSTENWNQFIHKIESSPKDFWRKTKPIRKKTERISSLVTNGKTLLTDKEIGNELAEHFSNQFSKEKEDQPNITYNHQQEKMLTMTTPNEVKEVIKYLANHKAPGHDNITPQMAKNLPIKWIVFLAGVFNAALHLCYYPKVWKHAIIIPIPKKSAKSPEDLRPISLLPTIGKIYERIILRRLQMYLDNSNFIIPQQFGFRRGHSTTHQLIAVLDYIQIRRSHKEVVGAVFLDFAKAFDKVWHNGLIKKLTKHQFPSDIINFMQNYLQGRTFSVKQGNFITEPKPIQTGVPQGSILGPYLFNIYINDIPLHSKCKLKLFEDDTAILFNSKSVNLLVTQLQNYLNDIIKWCDEWKLDINPTKTQAILFPPRDNKKFKPQTNLQMEVESSDATGDGSVKRPRISEPPCNLEFNHLKVIHQKVTKKMADVAKSNGMTPEQLQPMLSLVEWALKGTEDIIFDVYKGINHGKEYQLHKEKLYTNAVAKPNTKKPTPPPIKQLIKPASKNFAAAYESHAVIKSSNPATDSREILREIQKADSSILNSPEMAASVNGKGRLVIHTKTTEGASTLAARLQANKNIPKSLNCTERPTIYPRYCLFGVECSTTNDMIVGSLQNNDFIKILPGKRHIKVAHRPKDNPHGYTTVFLEVDDQTANFLEHRVLELSTIAIEQEIDAILLQELPKNFKWPDSSFDTFIPNENNAPSGLVIRSNLNAIPLSSPDPNISTALIRLGNQAVVLASAYWHNSVPDLSFLPTLESAINIGSFSCILGMDANAHSPTWGIGATRDARGASLEDSASLMGLQFLGSPNHYTWSNGSLRSSIDVTLASSSLAIRATRSCLQEMAFSDHLPILTNFDDIISTEPICSWVETSCLEETFTAFIGSSLHHVTSRLQTAFTPGDIDEVVTLLTTCLQEACNVSMRKKSKSPRPSRPWWNKELSKLRNLVVALRRCYQSTSFYIRSFFKGLYRACHNKLKAAIRREKHLSWITLCQEVSSAAWSSIHRYISKGRRGSLGPPLLKHNDGTPLTPEETCHEVLQHYFPTDWTAPTPSIDWLQPYNQEPAFTVSEVLRAIRRCGRRKSPGPDRLGRSAEMALDSINNNISEGLQHWRKTLAIGLDISHAFDTVQRHTIIQGLRDLNCPEELIQLSASFLRGRQVIYNAWNATLTSTTLLGVPQGAALSPFYFNIVARKIHLLPRPNNSEIISFADDFTVLIHFLRRFPTREINQFLKQLFHWGKTQGLTFNPRKTQACLFHWKAKRPGYHGIHFQNQPILIDNTIKILGVTFDSKRNFVMSPGQHPQEVQVDSPSTNQHDPGAVRINLQRGPKIHNMVILPAILYGYGVWGKRVFDTNGIRKLRGFHYKYAKALIRGGPCTPIIPAISLTGCPPLNISIKSHLAYLEALREGPFESRPSPSSVPYPPLRRPLQFSKSLPERATIVYTDGSRSTNGVGAAVVLPPPYSPLKLKLHNSCTSFQAELLAILYATRSIRIMPRQDFVIASDCQAALHAICHSDIPRTPLTAEIIRNLNTLDNVQLCWVRSHCGIVGNEQADEVAKAAAQSKLPLHFATLPRKYVRSQSKQFALQLWTDLYTTDHATRNLSRVAASPSLLISILPKLKYCNVTSTILTGHGFVQADIARTSKNNDPILDKCGIEYKLEETAQSKKRTRGSQDDSRSPTRSERNLKTPRMDIDEQSPAIGVSQQMNAAHPPQDDEENNDNDGPWTTVTNVKKPRIPPVIAENVADWKPFCQELTDLCMEPFQTTGGKTTESGIEGGITTAFKEEDVVTELVSMGFTEVIVKRLHRQSTKIPMNIVLVELPKNEQNKRIYGITEILYQKIVVESFRTTKRVTQCFNCQGFGHGQLNCFLKPKCVKCAEEHHSKDCPRKSKQLPPKCANCGEAHTANYHGCPNFPKPQQQQLKPPRQNSPNNIPQASSTKTEEATVEKQKASYAETAKKKTTRSGTRELCEKEKLTKPSNLTPPRTGINSYTRLNQAQRTSGEKQNLSGKKTERISNLVMNGKTLLTDKEIGNELAEHFSNQFSKEKEEDQPNITYNHQQEKMLTMTTPNEVKEVIKYLAKHKAPGHDNITPKMAKNLPIKWIVFLAGVFNAALHLCYYPKVWKHAIIIPIPKKSAKSPEDLRPISLLPTIGKIYERIILRRLQRYLDNSNFIIPQQFGFRRGHSTTHQLIAVMDYIQIRRSHKEVVGAVFLDFAKAFDKVWHNGLIKKLTKHQFPSDIINFMQNYLQGRTFSVKQGNFITEPKPIQTGVPQGSILGPYLFNIYINDIPLHSKCKLKLFADDTAILFNSKSVDLLVTQLQNYLNDIIKWCDEWKLDINPTKTQAILFPPRDNKKFKPQTNLTVNSSTISWADYAKYLGVTLDSKLKFNLHVQNTIRKAKIAKISLSSLLILKLTENNYTTWSMKMEAILDSKDLFEDVIVNDEPDLTNNKLEYDIWKKKNREAYSLIILSLSDDLTIIFRGDKRAKRIWYDIKKRFEGSLENKRIDLMLDLARLKLNPNENVNMYIVRAQKLAQEITQLGKTVTERELVRYIVEGLTPNFDTIAAALSINREISLPDLRQALLDFEKKRQDRSKNHENAFRSSGNQFKEKSCFICKRKGHFKKDCWFNPNNKGNLNNTTNKNNMASTRNYHKGPKQNKDTARSAIQERTEEPSQRRDSTSEYALHASTREERPTTQDVWIIDSACTSHMTSHGEWIEHKTEERRSIQVAEEGRHIESASSGLIQATVQGKDKLNNAVTLHNVLHVPHLKGNLMSIPSVVRRGNSVLLNSEGAYIYSSDDKLIGTGNFDGNMYTLNLSRLPEATHVPNEHCLISKDNSRTAWHRRLGHPSDNKLNLILKNNLLKGLNSINGTLDQCDACSLGKMTKVPYVHTDGNQESYPFEAIYVDLCGPMRINSLGGSKYFLTIVDGFSRRIFVEFLKDKLSAAEVLKKFIVKRENELNSKLKRLITDNGTEFINKNLETFIESKGIKHELTTPYTPRSNGRVERANRTLLDKGRTLLADSQLPLHFWAEAVNTAAYLYNLTPTTNDPDTTPMEKWKGKKPSVSHIMRFGCEVFYKLENHQRHKLEAKSKRGIFVGYSRCRRAYRVFDITARVILETADIHFRENKNVILEEKQSDNNTDTDTYFFIQEDEQLDNHVLSDVDIEEPAPDTMINRQTESSESDRPQRTRTIPKRFDDYVLATTNETIPKDYEEAITCEDKKHWENAMLEEIQNMYSHQVWELVPRPVNAKVVKSKWVFKISKDQENKTYNARLVAMGYNQIPGRDYNESFSPVIKNATLRTILSMAATKDSVIKLFDVKAAYLNGNIENTIFMEQPAGFVQDRNKVCKLNKSIYGLPQSGRSWYEKFSQVLHDCGLEKLKSDPCLFKWKNEDKYFYVGIYVDDFITVSDSEDTSNRFINKLRHHLEIKDVTCKGMFLGIKIIQDKEGISLQQSHYVQQILQKYGMETCKEVPTPGSKEINLDNHIEDDNCDQHTYQEALGMLMFLAVNTRPDIAYITSKLSQYSRQPKQMHWTAIKRVMRYLRGTIDLGVKFERGKTGILKSYADASWSTTHDGKSYGGYVLKLGEATIDWKSSKQPLVALSTMEAEMIAACESCCQIKWIINLLRELEEWNFMEKPTAIYTDSQSLINWISSPKQSSRCRHINRKYHFLRDCYESRDICLLYKPSQDLEADIFTKDLSRDQMKKHLESLSIVGIKPKIHQIPYAFQAVGPHLASSIKNQFFLAIE</sequence>
<dbReference type="Gene3D" id="3.30.420.10">
    <property type="entry name" value="Ribonuclease H-like superfamily/Ribonuclease H"/>
    <property type="match status" value="2"/>
</dbReference>
<name>A0ABY6KH16_9ARAC</name>
<dbReference type="InterPro" id="IPR012337">
    <property type="entry name" value="RNaseH-like_sf"/>
</dbReference>
<feature type="compositionally biased region" description="Polar residues" evidence="3">
    <location>
        <begin position="2173"/>
        <end position="2183"/>
    </location>
</feature>
<dbReference type="PROSITE" id="PS50879">
    <property type="entry name" value="RNASE_H_1"/>
    <property type="match status" value="1"/>
</dbReference>
<dbReference type="PROSITE" id="PS50994">
    <property type="entry name" value="INTEGRASE"/>
    <property type="match status" value="1"/>
</dbReference>
<feature type="region of interest" description="Disordered" evidence="3">
    <location>
        <begin position="1907"/>
        <end position="1976"/>
    </location>
</feature>
<feature type="domain" description="Reverse transcriptase" evidence="5">
    <location>
        <begin position="1302"/>
        <end position="1534"/>
    </location>
</feature>
<evidence type="ECO:0000259" key="7">
    <source>
        <dbReference type="PROSITE" id="PS50994"/>
    </source>
</evidence>
<gene>
    <name evidence="8" type="ORF">LAZ67_5001893</name>
</gene>
<dbReference type="CDD" id="cd09272">
    <property type="entry name" value="RNase_HI_RT_Ty1"/>
    <property type="match status" value="1"/>
</dbReference>
<feature type="compositionally biased region" description="Low complexity" evidence="3">
    <location>
        <begin position="2872"/>
        <end position="2887"/>
    </location>
</feature>
<feature type="compositionally biased region" description="Basic and acidic residues" evidence="3">
    <location>
        <begin position="52"/>
        <end position="73"/>
    </location>
</feature>
<dbReference type="Pfam" id="PF22936">
    <property type="entry name" value="Pol_BBD"/>
    <property type="match status" value="1"/>
</dbReference>
<feature type="compositionally biased region" description="Basic and acidic residues" evidence="3">
    <location>
        <begin position="2900"/>
        <end position="2923"/>
    </location>
</feature>
<evidence type="ECO:0000313" key="8">
    <source>
        <dbReference type="EMBL" id="UYV67749.1"/>
    </source>
</evidence>
<dbReference type="Pfam" id="PF14223">
    <property type="entry name" value="Retrotran_gag_2"/>
    <property type="match status" value="1"/>
</dbReference>
<evidence type="ECO:0000256" key="3">
    <source>
        <dbReference type="SAM" id="MobiDB-lite"/>
    </source>
</evidence>
<feature type="region of interest" description="Disordered" evidence="3">
    <location>
        <begin position="2155"/>
        <end position="2254"/>
    </location>
</feature>
<dbReference type="InterPro" id="IPR036397">
    <property type="entry name" value="RNaseH_sf"/>
</dbReference>
<keyword evidence="1" id="KW-0064">Aspartyl protease</keyword>
<dbReference type="InterPro" id="IPR043502">
    <property type="entry name" value="DNA/RNA_pol_sf"/>
</dbReference>
<dbReference type="InterPro" id="IPR025724">
    <property type="entry name" value="GAG-pre-integrase_dom"/>
</dbReference>
<evidence type="ECO:0000259" key="5">
    <source>
        <dbReference type="PROSITE" id="PS50878"/>
    </source>
</evidence>
<feature type="compositionally biased region" description="Basic and acidic residues" evidence="3">
    <location>
        <begin position="1916"/>
        <end position="1938"/>
    </location>
</feature>